<proteinExistence type="predicted"/>
<reference evidence="1 2" key="1">
    <citation type="submission" date="2020-03" db="EMBL/GenBank/DDBJ databases">
        <title>Sequencing the genomes of 1000 actinobacteria strains.</title>
        <authorList>
            <person name="Klenk H.-P."/>
        </authorList>
    </citation>
    <scope>NUCLEOTIDE SEQUENCE [LARGE SCALE GENOMIC DNA]</scope>
    <source>
        <strain evidence="1 2">DSM 45685</strain>
    </source>
</reference>
<dbReference type="InterPro" id="IPR009776">
    <property type="entry name" value="Spore_0_M"/>
</dbReference>
<comment type="caution">
    <text evidence="1">The sequence shown here is derived from an EMBL/GenBank/DDBJ whole genome shotgun (WGS) entry which is preliminary data.</text>
</comment>
<dbReference type="Proteomes" id="UP000545493">
    <property type="component" value="Unassembled WGS sequence"/>
</dbReference>
<dbReference type="AlphaFoldDB" id="A0A7X5ZR78"/>
<evidence type="ECO:0000313" key="2">
    <source>
        <dbReference type="Proteomes" id="UP000545493"/>
    </source>
</evidence>
<organism evidence="1 2">
    <name type="scientific">Saccharomonospora amisosensis</name>
    <dbReference type="NCBI Taxonomy" id="1128677"/>
    <lineage>
        <taxon>Bacteria</taxon>
        <taxon>Bacillati</taxon>
        <taxon>Actinomycetota</taxon>
        <taxon>Actinomycetes</taxon>
        <taxon>Pseudonocardiales</taxon>
        <taxon>Pseudonocardiaceae</taxon>
        <taxon>Saccharomonospora</taxon>
    </lineage>
</organism>
<dbReference type="PANTHER" id="PTHR40053:SF1">
    <property type="entry name" value="SPORULATION-CONTROL PROTEIN SPO0M"/>
    <property type="match status" value="1"/>
</dbReference>
<dbReference type="PANTHER" id="PTHR40053">
    <property type="entry name" value="SPORULATION-CONTROL PROTEIN SPO0M"/>
    <property type="match status" value="1"/>
</dbReference>
<evidence type="ECO:0000313" key="1">
    <source>
        <dbReference type="EMBL" id="NIJ12552.1"/>
    </source>
</evidence>
<sequence>MVFKKLLTALGIGGPSVDTVLQHPHVRPGGNLAGEVHITGGSQEVLIEHVTIGLVTRIETEHGDHEGHAEVEFHRVVVGGRFQLGEGEHKTIPFELPVPWQTPITSVHGEHLHGMALGVRTELAVAKVADKGDLDPVSVEPLPGQQRVLEAFSQLGFQFKGADLEHGRLHGVHQELPFFQEIEFFPPAQFAGRINEVELTFVAGQDGMDVVLEADNRSGFLTPSQDTFGRFHVTHEEALDTDWAGHVHGWLEQVVEQRGTMGDHGYGQPYGHHYDHHYDRYEREHHGRGPGMGGMVAGAALGVGAGILGGMVAAEVIDEVGDFFEGEEEG</sequence>
<name>A0A7X5ZR78_9PSEU</name>
<dbReference type="RefSeq" id="WP_167171471.1">
    <property type="nucleotide sequence ID" value="NZ_JAAOYM010000001.1"/>
</dbReference>
<gene>
    <name evidence="1" type="ORF">FHU38_002896</name>
</gene>
<keyword evidence="2" id="KW-1185">Reference proteome</keyword>
<dbReference type="Pfam" id="PF07070">
    <property type="entry name" value="Spo0M"/>
    <property type="match status" value="1"/>
</dbReference>
<accession>A0A7X5ZR78</accession>
<dbReference type="EMBL" id="JAAOYM010000001">
    <property type="protein sequence ID" value="NIJ12552.1"/>
    <property type="molecule type" value="Genomic_DNA"/>
</dbReference>
<protein>
    <submittedName>
        <fullName evidence="1">Sporulation-control protein</fullName>
    </submittedName>
</protein>